<dbReference type="PANTHER" id="PTHR45138:SF9">
    <property type="entry name" value="DIGUANYLATE CYCLASE DGCM-RELATED"/>
    <property type="match status" value="1"/>
</dbReference>
<dbReference type="InterPro" id="IPR050469">
    <property type="entry name" value="Diguanylate_Cyclase"/>
</dbReference>
<feature type="domain" description="GGDEF" evidence="4">
    <location>
        <begin position="248"/>
        <end position="380"/>
    </location>
</feature>
<evidence type="ECO:0000259" key="4">
    <source>
        <dbReference type="PROSITE" id="PS50887"/>
    </source>
</evidence>
<dbReference type="Pfam" id="PF00990">
    <property type="entry name" value="GGDEF"/>
    <property type="match status" value="1"/>
</dbReference>
<feature type="transmembrane region" description="Helical" evidence="3">
    <location>
        <begin position="140"/>
        <end position="158"/>
    </location>
</feature>
<accession>A0ABX8AB68</accession>
<dbReference type="InterPro" id="IPR043128">
    <property type="entry name" value="Rev_trsase/Diguanyl_cyclase"/>
</dbReference>
<evidence type="ECO:0000256" key="2">
    <source>
        <dbReference type="ARBA" id="ARBA00034247"/>
    </source>
</evidence>
<dbReference type="PROSITE" id="PS50887">
    <property type="entry name" value="GGDEF"/>
    <property type="match status" value="1"/>
</dbReference>
<name>A0ABX8AB68_9BRAD</name>
<dbReference type="InterPro" id="IPR029787">
    <property type="entry name" value="Nucleotide_cyclase"/>
</dbReference>
<sequence length="385" mass="42208">MQPAASVRAISGRSDAGEDARRELARRAAQRRPAYVAQAASYGLDAALLLLYHFAGVVSATASGLYLAAGLIVTGIALYASELHLNDRFRDHYLTVPLCVSSITIQLFAIYLAPQVGIYFILLIFVVLGFGALRMSARQTALVWTFATLGLAALFLMTDRTITLPVGSTTERLLAVAVFVTALGRCASTGLYGSSMREMLYRRSNDLREANARIEELAQLDELTGAFNRRYIMKCLNDEIAKVQQQGTICSVAIIDLDHFKRINDRYGHPVGDEVLRSFAISIFANIRMVDKLGRYGGEEFLLVLPDNTVEQSLQIVERLRGIIADLDWASVAPDLSLTMSAGISGIAPNDTAEDVLARADRALYSAKDAGRNRVLAVPQRRRFI</sequence>
<keyword evidence="3" id="KW-0472">Membrane</keyword>
<keyword evidence="3" id="KW-0812">Transmembrane</keyword>
<proteinExistence type="predicted"/>
<feature type="transmembrane region" description="Helical" evidence="3">
    <location>
        <begin position="34"/>
        <end position="54"/>
    </location>
</feature>
<comment type="catalytic activity">
    <reaction evidence="2">
        <text>2 GTP = 3',3'-c-di-GMP + 2 diphosphate</text>
        <dbReference type="Rhea" id="RHEA:24898"/>
        <dbReference type="ChEBI" id="CHEBI:33019"/>
        <dbReference type="ChEBI" id="CHEBI:37565"/>
        <dbReference type="ChEBI" id="CHEBI:58805"/>
        <dbReference type="EC" id="2.7.7.65"/>
    </reaction>
</comment>
<reference evidence="5 6" key="1">
    <citation type="submission" date="2019-02" db="EMBL/GenBank/DDBJ databases">
        <title>Emended description of the genus Rhodopseudomonas and description of Rhodopseudomonas albus sp. nov., a non-phototrophic, heavy-metal-tolerant bacterium isolated from garden soil.</title>
        <authorList>
            <person name="Bao Z."/>
            <person name="Cao W.W."/>
            <person name="Sato Y."/>
            <person name="Nishizawa T."/>
            <person name="Zhao J."/>
            <person name="Guo Y."/>
            <person name="Ohta H."/>
        </authorList>
    </citation>
    <scope>NUCLEOTIDE SEQUENCE [LARGE SCALE GENOMIC DNA]</scope>
    <source>
        <strain evidence="5 6">SK50-23</strain>
    </source>
</reference>
<feature type="transmembrane region" description="Helical" evidence="3">
    <location>
        <begin position="92"/>
        <end position="110"/>
    </location>
</feature>
<evidence type="ECO:0000256" key="1">
    <source>
        <dbReference type="ARBA" id="ARBA00012528"/>
    </source>
</evidence>
<feature type="transmembrane region" description="Helical" evidence="3">
    <location>
        <begin position="60"/>
        <end position="80"/>
    </location>
</feature>
<dbReference type="PANTHER" id="PTHR45138">
    <property type="entry name" value="REGULATORY COMPONENTS OF SENSORY TRANSDUCTION SYSTEM"/>
    <property type="match status" value="1"/>
</dbReference>
<evidence type="ECO:0000313" key="5">
    <source>
        <dbReference type="EMBL" id="QUS40477.1"/>
    </source>
</evidence>
<evidence type="ECO:0000313" key="6">
    <source>
        <dbReference type="Proteomes" id="UP000682843"/>
    </source>
</evidence>
<dbReference type="Proteomes" id="UP000682843">
    <property type="component" value="Chromosome"/>
</dbReference>
<dbReference type="RefSeq" id="WP_211909062.1">
    <property type="nucleotide sequence ID" value="NZ_CP036498.1"/>
</dbReference>
<keyword evidence="3" id="KW-1133">Transmembrane helix</keyword>
<dbReference type="InterPro" id="IPR000160">
    <property type="entry name" value="GGDEF_dom"/>
</dbReference>
<evidence type="ECO:0000256" key="3">
    <source>
        <dbReference type="SAM" id="Phobius"/>
    </source>
</evidence>
<dbReference type="Gene3D" id="3.30.70.270">
    <property type="match status" value="1"/>
</dbReference>
<organism evidence="5 6">
    <name type="scientific">Tardiphaga alba</name>
    <dbReference type="NCBI Taxonomy" id="340268"/>
    <lineage>
        <taxon>Bacteria</taxon>
        <taxon>Pseudomonadati</taxon>
        <taxon>Pseudomonadota</taxon>
        <taxon>Alphaproteobacteria</taxon>
        <taxon>Hyphomicrobiales</taxon>
        <taxon>Nitrobacteraceae</taxon>
        <taxon>Tardiphaga</taxon>
    </lineage>
</organism>
<feature type="transmembrane region" description="Helical" evidence="3">
    <location>
        <begin position="116"/>
        <end position="133"/>
    </location>
</feature>
<dbReference type="SMART" id="SM00267">
    <property type="entry name" value="GGDEF"/>
    <property type="match status" value="1"/>
</dbReference>
<dbReference type="NCBIfam" id="TIGR00254">
    <property type="entry name" value="GGDEF"/>
    <property type="match status" value="1"/>
</dbReference>
<dbReference type="SUPFAM" id="SSF55073">
    <property type="entry name" value="Nucleotide cyclase"/>
    <property type="match status" value="1"/>
</dbReference>
<keyword evidence="6" id="KW-1185">Reference proteome</keyword>
<feature type="transmembrane region" description="Helical" evidence="3">
    <location>
        <begin position="173"/>
        <end position="193"/>
    </location>
</feature>
<protein>
    <recommendedName>
        <fullName evidence="1">diguanylate cyclase</fullName>
        <ecNumber evidence="1">2.7.7.65</ecNumber>
    </recommendedName>
</protein>
<gene>
    <name evidence="5" type="ORF">RPMA_17790</name>
</gene>
<dbReference type="EMBL" id="CP036498">
    <property type="protein sequence ID" value="QUS40477.1"/>
    <property type="molecule type" value="Genomic_DNA"/>
</dbReference>
<dbReference type="CDD" id="cd01949">
    <property type="entry name" value="GGDEF"/>
    <property type="match status" value="1"/>
</dbReference>
<dbReference type="EC" id="2.7.7.65" evidence="1"/>